<sequence length="61" mass="7024">MVKTTMITSFNSKKYKLVIAKMSDSIKTSKQIENATKSLVLLNRTVRQEQVELFEITKAIF</sequence>
<dbReference type="EMBL" id="KZ451935">
    <property type="protein sequence ID" value="PKA60723.1"/>
    <property type="molecule type" value="Genomic_DNA"/>
</dbReference>
<dbReference type="Proteomes" id="UP000236161">
    <property type="component" value="Unassembled WGS sequence"/>
</dbReference>
<protein>
    <submittedName>
        <fullName evidence="1">Uncharacterized protein</fullName>
    </submittedName>
</protein>
<evidence type="ECO:0000313" key="1">
    <source>
        <dbReference type="EMBL" id="PKA60723.1"/>
    </source>
</evidence>
<evidence type="ECO:0000313" key="2">
    <source>
        <dbReference type="Proteomes" id="UP000236161"/>
    </source>
</evidence>
<name>A0A2I0AYU1_9ASPA</name>
<accession>A0A2I0AYU1</accession>
<proteinExistence type="predicted"/>
<keyword evidence="2" id="KW-1185">Reference proteome</keyword>
<reference evidence="1 2" key="1">
    <citation type="journal article" date="2017" name="Nature">
        <title>The Apostasia genome and the evolution of orchids.</title>
        <authorList>
            <person name="Zhang G.Q."/>
            <person name="Liu K.W."/>
            <person name="Li Z."/>
            <person name="Lohaus R."/>
            <person name="Hsiao Y.Y."/>
            <person name="Niu S.C."/>
            <person name="Wang J.Y."/>
            <person name="Lin Y.C."/>
            <person name="Xu Q."/>
            <person name="Chen L.J."/>
            <person name="Yoshida K."/>
            <person name="Fujiwara S."/>
            <person name="Wang Z.W."/>
            <person name="Zhang Y.Q."/>
            <person name="Mitsuda N."/>
            <person name="Wang M."/>
            <person name="Liu G.H."/>
            <person name="Pecoraro L."/>
            <person name="Huang H.X."/>
            <person name="Xiao X.J."/>
            <person name="Lin M."/>
            <person name="Wu X.Y."/>
            <person name="Wu W.L."/>
            <person name="Chen Y.Y."/>
            <person name="Chang S.B."/>
            <person name="Sakamoto S."/>
            <person name="Ohme-Takagi M."/>
            <person name="Yagi M."/>
            <person name="Zeng S.J."/>
            <person name="Shen C.Y."/>
            <person name="Yeh C.M."/>
            <person name="Luo Y.B."/>
            <person name="Tsai W.C."/>
            <person name="Van de Peer Y."/>
            <person name="Liu Z.J."/>
        </authorList>
    </citation>
    <scope>NUCLEOTIDE SEQUENCE [LARGE SCALE GENOMIC DNA]</scope>
    <source>
        <strain evidence="2">cv. Shenzhen</strain>
        <tissue evidence="1">Stem</tissue>
    </source>
</reference>
<gene>
    <name evidence="1" type="ORF">AXF42_Ash006357</name>
</gene>
<dbReference type="AlphaFoldDB" id="A0A2I0AYU1"/>
<organism evidence="1 2">
    <name type="scientific">Apostasia shenzhenica</name>
    <dbReference type="NCBI Taxonomy" id="1088818"/>
    <lineage>
        <taxon>Eukaryota</taxon>
        <taxon>Viridiplantae</taxon>
        <taxon>Streptophyta</taxon>
        <taxon>Embryophyta</taxon>
        <taxon>Tracheophyta</taxon>
        <taxon>Spermatophyta</taxon>
        <taxon>Magnoliopsida</taxon>
        <taxon>Liliopsida</taxon>
        <taxon>Asparagales</taxon>
        <taxon>Orchidaceae</taxon>
        <taxon>Apostasioideae</taxon>
        <taxon>Apostasia</taxon>
    </lineage>
</organism>